<dbReference type="Gene3D" id="3.30.70.2970">
    <property type="entry name" value="Protein of unknown function (DUF541), domain 2"/>
    <property type="match status" value="1"/>
</dbReference>
<organism evidence="1 2">
    <name type="scientific">Herbiconiux ginsengi</name>
    <dbReference type="NCBI Taxonomy" id="381665"/>
    <lineage>
        <taxon>Bacteria</taxon>
        <taxon>Bacillati</taxon>
        <taxon>Actinomycetota</taxon>
        <taxon>Actinomycetes</taxon>
        <taxon>Micrococcales</taxon>
        <taxon>Microbacteriaceae</taxon>
        <taxon>Herbiconiux</taxon>
    </lineage>
</organism>
<dbReference type="STRING" id="381665.SAMN05216554_2329"/>
<dbReference type="Gene3D" id="3.30.110.170">
    <property type="entry name" value="Protein of unknown function (DUF541), domain 1"/>
    <property type="match status" value="1"/>
</dbReference>
<proteinExistence type="predicted"/>
<dbReference type="Proteomes" id="UP000198891">
    <property type="component" value="Unassembled WGS sequence"/>
</dbReference>
<dbReference type="Pfam" id="PF04402">
    <property type="entry name" value="SIMPL"/>
    <property type="match status" value="1"/>
</dbReference>
<name>A0A1H3Q6J3_9MICO</name>
<accession>A0A1H3Q6J3</accession>
<reference evidence="1 2" key="1">
    <citation type="submission" date="2016-10" db="EMBL/GenBank/DDBJ databases">
        <authorList>
            <person name="de Groot N.N."/>
        </authorList>
    </citation>
    <scope>NUCLEOTIDE SEQUENCE [LARGE SCALE GENOMIC DNA]</scope>
    <source>
        <strain evidence="1 2">CGMCC 4.3491</strain>
    </source>
</reference>
<gene>
    <name evidence="1" type="ORF">SAMN05216554_2329</name>
</gene>
<dbReference type="EMBL" id="FNPZ01000002">
    <property type="protein sequence ID" value="SDZ08728.1"/>
    <property type="molecule type" value="Genomic_DNA"/>
</dbReference>
<evidence type="ECO:0000313" key="2">
    <source>
        <dbReference type="Proteomes" id="UP000198891"/>
    </source>
</evidence>
<dbReference type="AlphaFoldDB" id="A0A1H3Q6J3"/>
<dbReference type="InterPro" id="IPR007497">
    <property type="entry name" value="SIMPL/DUF541"/>
</dbReference>
<evidence type="ECO:0008006" key="3">
    <source>
        <dbReference type="Google" id="ProtNLM"/>
    </source>
</evidence>
<protein>
    <recommendedName>
        <fullName evidence="3">SIMPL domain-containing protein</fullName>
    </recommendedName>
</protein>
<sequence>MGTMSETIITVAGSSRLRRNPERARVRIGVGFEGSKRDSVLAATRAAHESLTGSLESILDERDGPVIGWHSEDIRVWGQRPWSQDGTRLPVEFHSAVFVDAEFDDFEALSEWIDVVSIRDGIAIDGIEWLLSHETEEQLQAEARRGAVVDAVAKAREYAAALGLGDVVPISLSDPGLLDNPAPAPQFAAMTMAKGAPGGGGGMELRPSAIVIEATVHARFSSQSALT</sequence>
<evidence type="ECO:0000313" key="1">
    <source>
        <dbReference type="EMBL" id="SDZ08728.1"/>
    </source>
</evidence>
<keyword evidence="2" id="KW-1185">Reference proteome</keyword>